<protein>
    <submittedName>
        <fullName evidence="4">BQ2448_1648 protein</fullName>
    </submittedName>
</protein>
<gene>
    <name evidence="4" type="ORF">BQ2448_1648</name>
</gene>
<evidence type="ECO:0000259" key="3">
    <source>
        <dbReference type="Pfam" id="PF00026"/>
    </source>
</evidence>
<feature type="region of interest" description="Disordered" evidence="1">
    <location>
        <begin position="145"/>
        <end position="167"/>
    </location>
</feature>
<dbReference type="InterPro" id="IPR033121">
    <property type="entry name" value="PEPTIDASE_A1"/>
</dbReference>
<dbReference type="AlphaFoldDB" id="A0A238FEE7"/>
<dbReference type="InterPro" id="IPR021109">
    <property type="entry name" value="Peptidase_aspartic_dom_sf"/>
</dbReference>
<reference evidence="5" key="1">
    <citation type="submission" date="2016-09" db="EMBL/GenBank/DDBJ databases">
        <authorList>
            <person name="Jeantristanb JTB J.-T."/>
            <person name="Ricardo R."/>
        </authorList>
    </citation>
    <scope>NUCLEOTIDE SEQUENCE [LARGE SCALE GENOMIC DNA]</scope>
</reference>
<accession>A0A238FEE7</accession>
<proteinExistence type="predicted"/>
<dbReference type="EMBL" id="FMSP01000005">
    <property type="protein sequence ID" value="SCV70254.1"/>
    <property type="molecule type" value="Genomic_DNA"/>
</dbReference>
<dbReference type="SUPFAM" id="SSF50630">
    <property type="entry name" value="Acid proteases"/>
    <property type="match status" value="1"/>
</dbReference>
<dbReference type="Proteomes" id="UP000198372">
    <property type="component" value="Unassembled WGS sequence"/>
</dbReference>
<sequence>MLFASTLSALVLLSAQLAPAVANHHGSQRSTHVKARSFEVKINAPHKRDFLRADGTVDEHLIKRTVEHQKRTLERRASDKRRRKTSSDDDYVRVQNAILENAQHLEQLYKQEQVPKTSKTGVASLAVDLSEGHWSTRFELLRREERKPLQPRGGGLRSPKSKTARKLPKKYTFTDRAGNWSGTFYKDTFSFADFTFTQSFVAVETTSQEVDLQYGEFLSKCSSGALSLRRSTSLDAFNPVEILINSLAIPQPLFALRLTDCGGSLDIGKIDPSAYTGVHCTA</sequence>
<feature type="signal peptide" evidence="2">
    <location>
        <begin position="1"/>
        <end position="22"/>
    </location>
</feature>
<dbReference type="Gene3D" id="2.40.70.10">
    <property type="entry name" value="Acid Proteases"/>
    <property type="match status" value="1"/>
</dbReference>
<organism evidence="4 5">
    <name type="scientific">Microbotryum intermedium</name>
    <dbReference type="NCBI Taxonomy" id="269621"/>
    <lineage>
        <taxon>Eukaryota</taxon>
        <taxon>Fungi</taxon>
        <taxon>Dikarya</taxon>
        <taxon>Basidiomycota</taxon>
        <taxon>Pucciniomycotina</taxon>
        <taxon>Microbotryomycetes</taxon>
        <taxon>Microbotryales</taxon>
        <taxon>Microbotryaceae</taxon>
        <taxon>Microbotryum</taxon>
    </lineage>
</organism>
<evidence type="ECO:0000313" key="4">
    <source>
        <dbReference type="EMBL" id="SCV70254.1"/>
    </source>
</evidence>
<feature type="domain" description="Peptidase A1" evidence="3">
    <location>
        <begin position="160"/>
        <end position="279"/>
    </location>
</feature>
<dbReference type="Pfam" id="PF00026">
    <property type="entry name" value="Asp"/>
    <property type="match status" value="1"/>
</dbReference>
<name>A0A238FEE7_9BASI</name>
<evidence type="ECO:0000313" key="5">
    <source>
        <dbReference type="Proteomes" id="UP000198372"/>
    </source>
</evidence>
<evidence type="ECO:0000256" key="2">
    <source>
        <dbReference type="SAM" id="SignalP"/>
    </source>
</evidence>
<feature type="chain" id="PRO_5012353439" evidence="2">
    <location>
        <begin position="23"/>
        <end position="282"/>
    </location>
</feature>
<evidence type="ECO:0000256" key="1">
    <source>
        <dbReference type="SAM" id="MobiDB-lite"/>
    </source>
</evidence>
<keyword evidence="2" id="KW-0732">Signal</keyword>
<feature type="region of interest" description="Disordered" evidence="1">
    <location>
        <begin position="70"/>
        <end position="89"/>
    </location>
</feature>
<keyword evidence="5" id="KW-1185">Reference proteome</keyword>